<dbReference type="GO" id="GO:0008170">
    <property type="term" value="F:N-methyltransferase activity"/>
    <property type="evidence" value="ECO:0007669"/>
    <property type="project" value="InterPro"/>
</dbReference>
<evidence type="ECO:0000313" key="6">
    <source>
        <dbReference type="EMBL" id="ACZ01533.1"/>
    </source>
</evidence>
<accession>D1AUX3</accession>
<dbReference type="OrthoDB" id="9773571at2"/>
<evidence type="ECO:0000256" key="4">
    <source>
        <dbReference type="RuleBase" id="RU362026"/>
    </source>
</evidence>
<dbReference type="GO" id="GO:0003677">
    <property type="term" value="F:DNA binding"/>
    <property type="evidence" value="ECO:0007669"/>
    <property type="project" value="InterPro"/>
</dbReference>
<proteinExistence type="inferred from homology"/>
<keyword evidence="7" id="KW-1185">Reference proteome</keyword>
<reference evidence="6 7" key="1">
    <citation type="journal article" date="2009" name="Stand. Genomic Sci.">
        <title>Complete genome sequence of Streptobacillus moniliformis type strain (9901T).</title>
        <authorList>
            <person name="Nolan M."/>
            <person name="Gronow S."/>
            <person name="Lapidus A."/>
            <person name="Ivanova N."/>
            <person name="Copeland A."/>
            <person name="Lucas S."/>
            <person name="Del Rio T.G."/>
            <person name="Chen F."/>
            <person name="Tice H."/>
            <person name="Pitluck S."/>
            <person name="Cheng J.F."/>
            <person name="Sims D."/>
            <person name="Meincke L."/>
            <person name="Bruce D."/>
            <person name="Goodwin L."/>
            <person name="Brettin T."/>
            <person name="Han C."/>
            <person name="Detter J.C."/>
            <person name="Ovchinikova G."/>
            <person name="Pati A."/>
            <person name="Mavromatis K."/>
            <person name="Mikhailova N."/>
            <person name="Chen A."/>
            <person name="Palaniappan K."/>
            <person name="Land M."/>
            <person name="Hauser L."/>
            <person name="Chang Y.J."/>
            <person name="Jeffries C.D."/>
            <person name="Rohde M."/>
            <person name="Sproer C."/>
            <person name="Goker M."/>
            <person name="Bristow J."/>
            <person name="Eisen J.A."/>
            <person name="Markowitz V."/>
            <person name="Hugenholtz P."/>
            <person name="Kyrpides N.C."/>
            <person name="Klenk H.P."/>
            <person name="Chain P."/>
        </authorList>
    </citation>
    <scope>NUCLEOTIDE SEQUENCE [LARGE SCALE GENOMIC DNA]</scope>
    <source>
        <strain evidence="7">ATCC 14647 / DSM 12112 / NCTC 10651 / 9901</strain>
    </source>
</reference>
<comment type="similarity">
    <text evidence="1 4">Belongs to the N(4)/N(6)-methyltransferase family.</text>
</comment>
<dbReference type="HOGENOM" id="CLU_024927_10_1_0"/>
<organism evidence="6 7">
    <name type="scientific">Streptobacillus moniliformis (strain ATCC 14647 / DSM 12112 / NCTC 10651 / 9901)</name>
    <dbReference type="NCBI Taxonomy" id="519441"/>
    <lineage>
        <taxon>Bacteria</taxon>
        <taxon>Fusobacteriati</taxon>
        <taxon>Fusobacteriota</taxon>
        <taxon>Fusobacteriia</taxon>
        <taxon>Fusobacteriales</taxon>
        <taxon>Leptotrichiaceae</taxon>
        <taxon>Streptobacillus</taxon>
    </lineage>
</organism>
<dbReference type="InterPro" id="IPR029063">
    <property type="entry name" value="SAM-dependent_MTases_sf"/>
</dbReference>
<dbReference type="GO" id="GO:0005737">
    <property type="term" value="C:cytoplasm"/>
    <property type="evidence" value="ECO:0007669"/>
    <property type="project" value="TreeGrafter"/>
</dbReference>
<dbReference type="GO" id="GO:0032259">
    <property type="term" value="P:methylation"/>
    <property type="evidence" value="ECO:0007669"/>
    <property type="project" value="UniProtKB-KW"/>
</dbReference>
<dbReference type="AlphaFoldDB" id="D1AUX3"/>
<sequence>MQINDIYNLDCLDGMRNMYDETIDLIYLDPPFFTQRKHKLKSKEGIEYEFNDIWNDIEEYKEYLRIRLVEMKRVLKNDGNIFVHCDNNASHIIRLLLEEIFGVSNFVSEIIWTYKRWSNSKKGLLDSHQNIYHFSKSKEYKFNIIYTDYSPTTNVDQILQDRIRDGNGKSIYKRDENGKVVYNRIKKGVPLGDVWEIPFLNPKAKERVGYPTQKPIQLLENILKIASNEGDIVLDPFLGSGTCAVASKLLNRRYIGFDINPNAISIAKYRLEYPIKTESALLKNGIDKYDVKTDREKRILSRYDCDIVQRNKGLDGILRVKIDDKLVGIKIQKDNETLSDSEQNLQIAMKKKNLGLGILIRTHKDLMEHNVENNIILIDDIEYHIEKTNRD</sequence>
<dbReference type="STRING" id="519441.Smon_1071"/>
<name>D1AUX3_STRM9</name>
<dbReference type="eggNOG" id="COG2189">
    <property type="taxonomic scope" value="Bacteria"/>
</dbReference>
<evidence type="ECO:0000259" key="5">
    <source>
        <dbReference type="Pfam" id="PF01555"/>
    </source>
</evidence>
<dbReference type="Gene3D" id="3.40.50.150">
    <property type="entry name" value="Vaccinia Virus protein VP39"/>
    <property type="match status" value="1"/>
</dbReference>
<evidence type="ECO:0000256" key="1">
    <source>
        <dbReference type="ARBA" id="ARBA00006594"/>
    </source>
</evidence>
<dbReference type="PANTHER" id="PTHR13370">
    <property type="entry name" value="RNA METHYLASE-RELATED"/>
    <property type="match status" value="1"/>
</dbReference>
<dbReference type="InterPro" id="IPR002052">
    <property type="entry name" value="DNA_methylase_N6_adenine_CS"/>
</dbReference>
<gene>
    <name evidence="6" type="ordered locus">Smon_1071</name>
</gene>
<dbReference type="PANTHER" id="PTHR13370:SF24">
    <property type="entry name" value="TYPE III RESTRICTION-MODIFICATION ENZYME STYLTI MOD SUBUNIT"/>
    <property type="match status" value="1"/>
</dbReference>
<feature type="domain" description="DNA methylase N-4/N-6" evidence="5">
    <location>
        <begin position="23"/>
        <end position="268"/>
    </location>
</feature>
<dbReference type="KEGG" id="smf:Smon_1071"/>
<dbReference type="InterPro" id="IPR001091">
    <property type="entry name" value="RM_Methyltransferase"/>
</dbReference>
<dbReference type="EC" id="2.1.1.-" evidence="4"/>
<dbReference type="PRINTS" id="PR00508">
    <property type="entry name" value="S21N4MTFRASE"/>
</dbReference>
<protein>
    <recommendedName>
        <fullName evidence="4">Methyltransferase</fullName>
        <ecNumber evidence="4">2.1.1.-</ecNumber>
    </recommendedName>
</protein>
<dbReference type="SUPFAM" id="SSF53335">
    <property type="entry name" value="S-adenosyl-L-methionine-dependent methyltransferases"/>
    <property type="match status" value="1"/>
</dbReference>
<dbReference type="InterPro" id="IPR002941">
    <property type="entry name" value="DNA_methylase_N4/N6"/>
</dbReference>
<evidence type="ECO:0000313" key="7">
    <source>
        <dbReference type="Proteomes" id="UP000002072"/>
    </source>
</evidence>
<evidence type="ECO:0000256" key="3">
    <source>
        <dbReference type="ARBA" id="ARBA00022679"/>
    </source>
</evidence>
<dbReference type="Pfam" id="PF01555">
    <property type="entry name" value="N6_N4_Mtase"/>
    <property type="match status" value="1"/>
</dbReference>
<evidence type="ECO:0000256" key="2">
    <source>
        <dbReference type="ARBA" id="ARBA00022603"/>
    </source>
</evidence>
<dbReference type="FunFam" id="3.40.50.150:FF:000347">
    <property type="entry name" value="Methyltransferase"/>
    <property type="match status" value="1"/>
</dbReference>
<keyword evidence="3" id="KW-0808">Transferase</keyword>
<dbReference type="EMBL" id="CP001779">
    <property type="protein sequence ID" value="ACZ01533.1"/>
    <property type="molecule type" value="Genomic_DNA"/>
</dbReference>
<dbReference type="REBASE" id="22744">
    <property type="entry name" value="M.SmoLVI"/>
</dbReference>
<keyword evidence="2 6" id="KW-0489">Methyltransferase</keyword>
<dbReference type="PROSITE" id="PS00092">
    <property type="entry name" value="N6_MTASE"/>
    <property type="match status" value="1"/>
</dbReference>
<dbReference type="Proteomes" id="UP000002072">
    <property type="component" value="Chromosome"/>
</dbReference>